<evidence type="ECO:0000313" key="3">
    <source>
        <dbReference type="Proteomes" id="UP000038010"/>
    </source>
</evidence>
<accession>A0A0N0NHD8</accession>
<dbReference type="Proteomes" id="UP000038010">
    <property type="component" value="Unassembled WGS sequence"/>
</dbReference>
<sequence length="248" mass="27661">MDLTEPKGLFFDVYATLIDWEAGIYPRLLALSQQPDSPDLRGQLLRAYHTHQIDIWRESPTLLYPQVLEETYARIAKERNISFDQADAVTFGGTIGEWPAFPDTVDALGRLAKHYKLFVLSNVDNASFERTRTGPLQSAHWDGVYTAEDIGSYKPDPKNYQYVVDAAGEKFGISKEHLVLVAQSLDIDHMSVKKLGFRPGIWISRSGSAMGGKREEMEGKGEIELGAAFETLGDFADAADKAFAAQRK</sequence>
<dbReference type="InterPro" id="IPR023214">
    <property type="entry name" value="HAD_sf"/>
</dbReference>
<keyword evidence="1" id="KW-0378">Hydrolase</keyword>
<dbReference type="InterPro" id="IPR051540">
    <property type="entry name" value="S-2-haloacid_dehalogenase"/>
</dbReference>
<reference evidence="2 3" key="1">
    <citation type="submission" date="2015-06" db="EMBL/GenBank/DDBJ databases">
        <title>Draft genome of the ant-associated black yeast Phialophora attae CBS 131958.</title>
        <authorList>
            <person name="Moreno L.F."/>
            <person name="Stielow B.J."/>
            <person name="de Hoog S."/>
            <person name="Vicente V.A."/>
            <person name="Weiss V.A."/>
            <person name="de Vries M."/>
            <person name="Cruz L.M."/>
            <person name="Souza E.M."/>
        </authorList>
    </citation>
    <scope>NUCLEOTIDE SEQUENCE [LARGE SCALE GENOMIC DNA]</scope>
    <source>
        <strain evidence="2 3">CBS 131958</strain>
    </source>
</reference>
<gene>
    <name evidence="2" type="ORF">AB675_1408</name>
</gene>
<organism evidence="2 3">
    <name type="scientific">Cyphellophora attinorum</name>
    <dbReference type="NCBI Taxonomy" id="1664694"/>
    <lineage>
        <taxon>Eukaryota</taxon>
        <taxon>Fungi</taxon>
        <taxon>Dikarya</taxon>
        <taxon>Ascomycota</taxon>
        <taxon>Pezizomycotina</taxon>
        <taxon>Eurotiomycetes</taxon>
        <taxon>Chaetothyriomycetidae</taxon>
        <taxon>Chaetothyriales</taxon>
        <taxon>Cyphellophoraceae</taxon>
        <taxon>Cyphellophora</taxon>
    </lineage>
</organism>
<protein>
    <submittedName>
        <fullName evidence="2">Uncharacterized protein</fullName>
    </submittedName>
</protein>
<dbReference type="PANTHER" id="PTHR43316">
    <property type="entry name" value="HYDROLASE, HALOACID DELAHOGENASE-RELATED"/>
    <property type="match status" value="1"/>
</dbReference>
<dbReference type="EMBL" id="LFJN01000060">
    <property type="protein sequence ID" value="KPI34448.1"/>
    <property type="molecule type" value="Genomic_DNA"/>
</dbReference>
<comment type="caution">
    <text evidence="2">The sequence shown here is derived from an EMBL/GenBank/DDBJ whole genome shotgun (WGS) entry which is preliminary data.</text>
</comment>
<dbReference type="GeneID" id="28733176"/>
<dbReference type="SUPFAM" id="SSF56784">
    <property type="entry name" value="HAD-like"/>
    <property type="match status" value="1"/>
</dbReference>
<dbReference type="GO" id="GO:0016787">
    <property type="term" value="F:hydrolase activity"/>
    <property type="evidence" value="ECO:0007669"/>
    <property type="project" value="UniProtKB-KW"/>
</dbReference>
<evidence type="ECO:0000256" key="1">
    <source>
        <dbReference type="ARBA" id="ARBA00022801"/>
    </source>
</evidence>
<evidence type="ECO:0000313" key="2">
    <source>
        <dbReference type="EMBL" id="KPI34448.1"/>
    </source>
</evidence>
<dbReference type="RefSeq" id="XP_017994411.1">
    <property type="nucleotide sequence ID" value="XM_018141296.1"/>
</dbReference>
<proteinExistence type="predicted"/>
<keyword evidence="3" id="KW-1185">Reference proteome</keyword>
<dbReference type="OrthoDB" id="444127at2759"/>
<dbReference type="Gene3D" id="3.40.50.1000">
    <property type="entry name" value="HAD superfamily/HAD-like"/>
    <property type="match status" value="1"/>
</dbReference>
<dbReference type="InterPro" id="IPR036412">
    <property type="entry name" value="HAD-like_sf"/>
</dbReference>
<name>A0A0N0NHD8_9EURO</name>
<dbReference type="PANTHER" id="PTHR43316:SF9">
    <property type="entry name" value="ACID DEHALOGENASE, PUTATIVE (AFU_ORTHOLOGUE AFUA_6G14460)-RELATED"/>
    <property type="match status" value="1"/>
</dbReference>
<dbReference type="Pfam" id="PF00702">
    <property type="entry name" value="Hydrolase"/>
    <property type="match status" value="1"/>
</dbReference>
<dbReference type="AlphaFoldDB" id="A0A0N0NHD8"/>
<dbReference type="Gene3D" id="1.10.150.750">
    <property type="match status" value="1"/>
</dbReference>
<dbReference type="VEuPathDB" id="FungiDB:AB675_1408"/>